<evidence type="ECO:0000313" key="1">
    <source>
        <dbReference type="EMBL" id="ASU80815.1"/>
    </source>
</evidence>
<dbReference type="EMBL" id="CP022752">
    <property type="protein sequence ID" value="ASU80815.1"/>
    <property type="molecule type" value="Genomic_DNA"/>
</dbReference>
<dbReference type="KEGG" id="aey:CDG81_04010"/>
<evidence type="ECO:0000313" key="2">
    <source>
        <dbReference type="Proteomes" id="UP000215043"/>
    </source>
</evidence>
<reference evidence="1 2" key="1">
    <citation type="submission" date="2017-08" db="EMBL/GenBank/DDBJ databases">
        <title>The complete genome sequence of moderately halophilic actinomycete Actinopolyspora erythraea YIM 90600, the producer of novel erythromycin, novel actinopolysporins A-C and tubercidin.</title>
        <authorList>
            <person name="Yin M."/>
            <person name="Tang S."/>
        </authorList>
    </citation>
    <scope>NUCLEOTIDE SEQUENCE [LARGE SCALE GENOMIC DNA]</scope>
    <source>
        <strain evidence="1 2">YIM 90600</strain>
    </source>
</reference>
<dbReference type="OrthoDB" id="4936366at2"/>
<gene>
    <name evidence="1" type="ORF">CDG81_04010</name>
</gene>
<accession>A0A223RY71</accession>
<protein>
    <submittedName>
        <fullName evidence="1">Uncharacterized protein</fullName>
    </submittedName>
</protein>
<proteinExistence type="predicted"/>
<sequence>MRSRWRGATLASGWPFPGDWYCTAIDRVCDAALRGEDLDEEVGRLAAQRADSGIGLDETLRDLTVLHAVLSGSNTGSALVGGECEEVPPALLRRAALAWADVVAGRSVAREVTDALTGLTTRSYLRMRLYEVYRETESARAGGGAENDRDSYELLVTSLRLPREDVRWSRLMGVVLAADVLREVFDRGETVSLLRESTPVVLTRNDSRLVERRRRAESTINARMRADPELRRALDDSGCAVSIRELRLPAEYSGACELLDSLC</sequence>
<organism evidence="1 2">
    <name type="scientific">Actinopolyspora erythraea</name>
    <dbReference type="NCBI Taxonomy" id="414996"/>
    <lineage>
        <taxon>Bacteria</taxon>
        <taxon>Bacillati</taxon>
        <taxon>Actinomycetota</taxon>
        <taxon>Actinomycetes</taxon>
        <taxon>Actinopolysporales</taxon>
        <taxon>Actinopolysporaceae</taxon>
        <taxon>Actinopolyspora</taxon>
    </lineage>
</organism>
<name>A0A223RY71_9ACTN</name>
<dbReference type="AlphaFoldDB" id="A0A223RY71"/>
<dbReference type="Proteomes" id="UP000215043">
    <property type="component" value="Chromosome"/>
</dbReference>